<feature type="transmembrane region" description="Helical" evidence="2">
    <location>
        <begin position="62"/>
        <end position="84"/>
    </location>
</feature>
<sequence>MSSSPSGPPYAPKIPQSGLTPTVSVDVPICAVLVAMFVCGAVANMTILQVNLRRGHKFIPSGALFGFCMARTTACSLRIAWAVHPDNVRLLIASSILVRAGVLLLFILNLLFLQRILRALHPSWAWRDSLRYAFRALYVSVALVLFMTIACVVYTYYTLDVGILAKLRNVLRTSGVYLLFVSFIPIPGILIALVLPRRTEIEPFGQGSLRTKIALVLFTTTLLTLGSAFRAADAFLPSAPGNPHWYNEKPAFYCFNFVIEIIVTYTYILVRFDRRFHIPNGSSGPGHYSGGIKPPTSSTDEVDETKT</sequence>
<feature type="transmembrane region" description="Helical" evidence="2">
    <location>
        <begin position="209"/>
        <end position="230"/>
    </location>
</feature>
<feature type="transmembrane region" description="Helical" evidence="2">
    <location>
        <begin position="132"/>
        <end position="157"/>
    </location>
</feature>
<dbReference type="EMBL" id="JAANYQ010000001">
    <property type="protein sequence ID" value="KAF4126803.1"/>
    <property type="molecule type" value="Genomic_DNA"/>
</dbReference>
<accession>A0A9P4Z164</accession>
<organism evidence="3 4">
    <name type="scientific">Geosmithia morbida</name>
    <dbReference type="NCBI Taxonomy" id="1094350"/>
    <lineage>
        <taxon>Eukaryota</taxon>
        <taxon>Fungi</taxon>
        <taxon>Dikarya</taxon>
        <taxon>Ascomycota</taxon>
        <taxon>Pezizomycotina</taxon>
        <taxon>Sordariomycetes</taxon>
        <taxon>Hypocreomycetidae</taxon>
        <taxon>Hypocreales</taxon>
        <taxon>Bionectriaceae</taxon>
        <taxon>Geosmithia</taxon>
    </lineage>
</organism>
<feature type="transmembrane region" description="Helical" evidence="2">
    <location>
        <begin position="177"/>
        <end position="197"/>
    </location>
</feature>
<dbReference type="PANTHER" id="PTHR35184">
    <property type="entry name" value="YALI0C10208P"/>
    <property type="match status" value="1"/>
</dbReference>
<keyword evidence="2" id="KW-1133">Transmembrane helix</keyword>
<dbReference type="RefSeq" id="XP_035325455.1">
    <property type="nucleotide sequence ID" value="XM_035462525.1"/>
</dbReference>
<evidence type="ECO:0008006" key="5">
    <source>
        <dbReference type="Google" id="ProtNLM"/>
    </source>
</evidence>
<dbReference type="Proteomes" id="UP000749293">
    <property type="component" value="Unassembled WGS sequence"/>
</dbReference>
<keyword evidence="2" id="KW-0472">Membrane</keyword>
<dbReference type="GeneID" id="55966770"/>
<gene>
    <name evidence="3" type="ORF">GMORB2_0540</name>
</gene>
<feature type="transmembrane region" description="Helical" evidence="2">
    <location>
        <begin position="250"/>
        <end position="270"/>
    </location>
</feature>
<evidence type="ECO:0000256" key="1">
    <source>
        <dbReference type="SAM" id="MobiDB-lite"/>
    </source>
</evidence>
<feature type="transmembrane region" description="Helical" evidence="2">
    <location>
        <begin position="25"/>
        <end position="50"/>
    </location>
</feature>
<dbReference type="Pfam" id="PF11309">
    <property type="entry name" value="DUF3112"/>
    <property type="match status" value="1"/>
</dbReference>
<dbReference type="OrthoDB" id="3357002at2759"/>
<proteinExistence type="predicted"/>
<feature type="region of interest" description="Disordered" evidence="1">
    <location>
        <begin position="285"/>
        <end position="307"/>
    </location>
</feature>
<evidence type="ECO:0000256" key="2">
    <source>
        <dbReference type="SAM" id="Phobius"/>
    </source>
</evidence>
<dbReference type="InterPro" id="IPR021460">
    <property type="entry name" value="DUF3112"/>
</dbReference>
<feature type="transmembrane region" description="Helical" evidence="2">
    <location>
        <begin position="90"/>
        <end position="112"/>
    </location>
</feature>
<comment type="caution">
    <text evidence="3">The sequence shown here is derived from an EMBL/GenBank/DDBJ whole genome shotgun (WGS) entry which is preliminary data.</text>
</comment>
<evidence type="ECO:0000313" key="3">
    <source>
        <dbReference type="EMBL" id="KAF4126803.1"/>
    </source>
</evidence>
<keyword evidence="2" id="KW-0812">Transmembrane</keyword>
<protein>
    <recommendedName>
        <fullName evidence="5">Family c-likeg-protein-coupled receptor protein</fullName>
    </recommendedName>
</protein>
<reference evidence="3" key="1">
    <citation type="submission" date="2020-03" db="EMBL/GenBank/DDBJ databases">
        <title>Site-based positive gene gene selection in Geosmithia morbida across the United States reveals a broad range of putative effectors and factors for local host and environmental adapation.</title>
        <authorList>
            <person name="Onufrak A."/>
            <person name="Murdoch R.W."/>
            <person name="Gazis R."/>
            <person name="Huff M."/>
            <person name="Staton M."/>
            <person name="Klingeman W."/>
            <person name="Hadziabdic D."/>
        </authorList>
    </citation>
    <scope>NUCLEOTIDE SEQUENCE</scope>
    <source>
        <strain evidence="3">1262</strain>
    </source>
</reference>
<dbReference type="AlphaFoldDB" id="A0A9P4Z164"/>
<dbReference type="PANTHER" id="PTHR35184:SF1">
    <property type="entry name" value="INTEGRAL MEMBRANE PROTEIN"/>
    <property type="match status" value="1"/>
</dbReference>
<name>A0A9P4Z164_9HYPO</name>
<keyword evidence="4" id="KW-1185">Reference proteome</keyword>
<evidence type="ECO:0000313" key="4">
    <source>
        <dbReference type="Proteomes" id="UP000749293"/>
    </source>
</evidence>